<protein>
    <submittedName>
        <fullName evidence="4">EC protein-like protein 2-like</fullName>
    </submittedName>
</protein>
<reference evidence="4" key="1">
    <citation type="submission" date="2019-08" db="EMBL/GenBank/DDBJ databases">
        <authorList>
            <person name="Liu F."/>
        </authorList>
    </citation>
    <scope>NUCLEOTIDE SEQUENCE [LARGE SCALE GENOMIC DNA]</scope>
    <source>
        <strain evidence="4">PA1801</strain>
        <tissue evidence="4">Leaf</tissue>
    </source>
</reference>
<dbReference type="PROSITE" id="PS51257">
    <property type="entry name" value="PROKAR_LIPOPROTEIN"/>
    <property type="match status" value="1"/>
</dbReference>
<comment type="similarity">
    <text evidence="1">Belongs to the metallothionein superfamily. Type 15 family.</text>
</comment>
<accession>A0A5B6V379</accession>
<sequence>MADARVSVKEVVVCNDRCGCPSPCPGGGSCRTNRPFDSCDSLSLVLLLKLSGPNYMPTSLLLLSIVMTYRCTTTETTSGADHKRCSCGDHCGCNPCTCSKDDVAAGTGKLPIALGGLYSNLGFATLGGLLTLRWLTHGQTYDILSH</sequence>
<dbReference type="InterPro" id="IPR000316">
    <property type="entry name" value="Metallthion_15"/>
</dbReference>
<organism evidence="4 5">
    <name type="scientific">Gossypium australe</name>
    <dbReference type="NCBI Taxonomy" id="47621"/>
    <lineage>
        <taxon>Eukaryota</taxon>
        <taxon>Viridiplantae</taxon>
        <taxon>Streptophyta</taxon>
        <taxon>Embryophyta</taxon>
        <taxon>Tracheophyta</taxon>
        <taxon>Spermatophyta</taxon>
        <taxon>Magnoliopsida</taxon>
        <taxon>eudicotyledons</taxon>
        <taxon>Gunneridae</taxon>
        <taxon>Pentapetalae</taxon>
        <taxon>rosids</taxon>
        <taxon>malvids</taxon>
        <taxon>Malvales</taxon>
        <taxon>Malvaceae</taxon>
        <taxon>Malvoideae</taxon>
        <taxon>Gossypium</taxon>
    </lineage>
</organism>
<evidence type="ECO:0000313" key="5">
    <source>
        <dbReference type="Proteomes" id="UP000325315"/>
    </source>
</evidence>
<evidence type="ECO:0000313" key="4">
    <source>
        <dbReference type="EMBL" id="KAA3463592.1"/>
    </source>
</evidence>
<dbReference type="PANTHER" id="PTHR48198:SF1">
    <property type="entry name" value="METALLOTHIONEIN-LIKE PROTEIN 4A-RELATED"/>
    <property type="match status" value="1"/>
</dbReference>
<dbReference type="OrthoDB" id="1929463at2759"/>
<dbReference type="Proteomes" id="UP000325315">
    <property type="component" value="Unassembled WGS sequence"/>
</dbReference>
<dbReference type="PANTHER" id="PTHR48198">
    <property type="entry name" value="EC PROTEIN HOMOLOG"/>
    <property type="match status" value="1"/>
</dbReference>
<dbReference type="Pfam" id="PF02068">
    <property type="entry name" value="Metallothio_PEC"/>
    <property type="match status" value="1"/>
</dbReference>
<evidence type="ECO:0000256" key="2">
    <source>
        <dbReference type="ARBA" id="ARBA00022723"/>
    </source>
</evidence>
<evidence type="ECO:0000256" key="3">
    <source>
        <dbReference type="ARBA" id="ARBA00022851"/>
    </source>
</evidence>
<proteinExistence type="inferred from homology"/>
<dbReference type="EMBL" id="SMMG02000008">
    <property type="protein sequence ID" value="KAA3463592.1"/>
    <property type="molecule type" value="Genomic_DNA"/>
</dbReference>
<evidence type="ECO:0000256" key="1">
    <source>
        <dbReference type="ARBA" id="ARBA00005802"/>
    </source>
</evidence>
<dbReference type="GO" id="GO:0008270">
    <property type="term" value="F:zinc ion binding"/>
    <property type="evidence" value="ECO:0007669"/>
    <property type="project" value="InterPro"/>
</dbReference>
<keyword evidence="2" id="KW-0479">Metal-binding</keyword>
<comment type="caution">
    <text evidence="4">The sequence shown here is derived from an EMBL/GenBank/DDBJ whole genome shotgun (WGS) entry which is preliminary data.</text>
</comment>
<keyword evidence="5" id="KW-1185">Reference proteome</keyword>
<name>A0A5B6V379_9ROSI</name>
<dbReference type="AlphaFoldDB" id="A0A5B6V379"/>
<gene>
    <name evidence="4" type="ORF">EPI10_007931</name>
</gene>
<keyword evidence="3" id="KW-0480">Metal-thiolate cluster</keyword>